<sequence>MGVSTTVMGAAAHHSTCSLVAPIAPHFRGVLAAAGRCSHYPKNGFRNGGISGREVRWDKAAPSKLSTPLEAQIVSKKCCNFLGTQRSAASSFGLNQEHNRIDVQRKHIIVASAAKRSRQKPESKKSQRATLGAGLTREEQENVLDLLNDSGLNGNWLYKDDEFDDLDDAPFLDAVVKVKVKRRGIDTKFVATVLAVGRECDIALLSVQDEEFWADVEPLEFGGLPRLQDPVTVVGYPIGGETISVTSGVVSRVEITSYAHGATELLAVQIDAAINPGNSGGPAFDEDGECVGIAFQVLIYTAASKKGLTSRPAYSRVQKGWHLLKSIDASDAENIGYVIPTPVIKHFLFDYERNGKNTGFPSCGLVWQRLENSALRAALQMTNSQRGVLIRRVEPTSPASKALKAGDVLMKFDGVPVANEGTVPFQAGERIAFTFLASQKYSGDLVEVEVLRGGEVMTLQTALKAPTRLVPVHIDGKLPSYLIVAGLVFTVVSQPFLESHFGMDYDSNIPVKILEKATYGMAEFEDEQLVVVSQVLASDVNVGYEDIEAAQVLSFNGSKIRNLRQLAQLADSCEDRYIQIELDNEMLVVLETEQARTAIPQILRDHCIPADRSEDLLAATS</sequence>
<dbReference type="SUPFAM" id="SSF50494">
    <property type="entry name" value="Trypsin-like serine proteases"/>
    <property type="match status" value="1"/>
</dbReference>
<dbReference type="InterPro" id="IPR001940">
    <property type="entry name" value="Peptidase_S1C"/>
</dbReference>
<keyword evidence="8" id="KW-1185">Reference proteome</keyword>
<dbReference type="InterPro" id="IPR036034">
    <property type="entry name" value="PDZ_sf"/>
</dbReference>
<comment type="caution">
    <text evidence="7">The sequence shown here is derived from an EMBL/GenBank/DDBJ whole genome shotgun (WGS) entry which is preliminary data.</text>
</comment>
<dbReference type="Pfam" id="PF13180">
    <property type="entry name" value="PDZ_2"/>
    <property type="match status" value="1"/>
</dbReference>
<dbReference type="SUPFAM" id="SSF50156">
    <property type="entry name" value="PDZ domain-like"/>
    <property type="match status" value="1"/>
</dbReference>
<comment type="similarity">
    <text evidence="1">Belongs to the peptidase S1C family.</text>
</comment>
<dbReference type="Proteomes" id="UP000077202">
    <property type="component" value="Unassembled WGS sequence"/>
</dbReference>
<dbReference type="InterPro" id="IPR046449">
    <property type="entry name" value="DEGP_PDZ_sf"/>
</dbReference>
<feature type="domain" description="PDZ" evidence="6">
    <location>
        <begin position="348"/>
        <end position="419"/>
    </location>
</feature>
<accession>A0A176VK64</accession>
<dbReference type="PRINTS" id="PR00834">
    <property type="entry name" value="PROTEASES2C"/>
</dbReference>
<proteinExistence type="inferred from homology"/>
<organism evidence="7 8">
    <name type="scientific">Marchantia polymorpha subsp. ruderalis</name>
    <dbReference type="NCBI Taxonomy" id="1480154"/>
    <lineage>
        <taxon>Eukaryota</taxon>
        <taxon>Viridiplantae</taxon>
        <taxon>Streptophyta</taxon>
        <taxon>Embryophyta</taxon>
        <taxon>Marchantiophyta</taxon>
        <taxon>Marchantiopsida</taxon>
        <taxon>Marchantiidae</taxon>
        <taxon>Marchantiales</taxon>
        <taxon>Marchantiaceae</taxon>
        <taxon>Marchantia</taxon>
    </lineage>
</organism>
<evidence type="ECO:0000256" key="2">
    <source>
        <dbReference type="ARBA" id="ARBA00022670"/>
    </source>
</evidence>
<dbReference type="InterPro" id="IPR041517">
    <property type="entry name" value="DEGP_PDZ"/>
</dbReference>
<dbReference type="InterPro" id="IPR001478">
    <property type="entry name" value="PDZ"/>
</dbReference>
<dbReference type="Pfam" id="PF13365">
    <property type="entry name" value="Trypsin_2"/>
    <property type="match status" value="1"/>
</dbReference>
<gene>
    <name evidence="7" type="ORF">AXG93_868s1180</name>
</gene>
<dbReference type="Gene3D" id="2.30.42.10">
    <property type="match status" value="1"/>
</dbReference>
<keyword evidence="3" id="KW-0378">Hydrolase</keyword>
<dbReference type="AlphaFoldDB" id="A0A176VK64"/>
<evidence type="ECO:0000256" key="5">
    <source>
        <dbReference type="SAM" id="MobiDB-lite"/>
    </source>
</evidence>
<keyword evidence="4" id="KW-0720">Serine protease</keyword>
<dbReference type="SMART" id="SM00228">
    <property type="entry name" value="PDZ"/>
    <property type="match status" value="1"/>
</dbReference>
<protein>
    <recommendedName>
        <fullName evidence="6">PDZ domain-containing protein</fullName>
    </recommendedName>
</protein>
<dbReference type="GO" id="GO:0006508">
    <property type="term" value="P:proteolysis"/>
    <property type="evidence" value="ECO:0007669"/>
    <property type="project" value="UniProtKB-KW"/>
</dbReference>
<reference evidence="7" key="1">
    <citation type="submission" date="2016-03" db="EMBL/GenBank/DDBJ databases">
        <title>Mechanisms controlling the formation of the plant cell surface in tip-growing cells are functionally conserved among land plants.</title>
        <authorList>
            <person name="Honkanen S."/>
            <person name="Jones V.A."/>
            <person name="Morieri G."/>
            <person name="Champion C."/>
            <person name="Hetherington A.J."/>
            <person name="Kelly S."/>
            <person name="Saint-Marcoux D."/>
            <person name="Proust H."/>
            <person name="Prescott H."/>
            <person name="Dolan L."/>
        </authorList>
    </citation>
    <scope>NUCLEOTIDE SEQUENCE [LARGE SCALE GENOMIC DNA]</scope>
    <source>
        <tissue evidence="7">Whole gametophyte</tissue>
    </source>
</reference>
<dbReference type="GO" id="GO:0004252">
    <property type="term" value="F:serine-type endopeptidase activity"/>
    <property type="evidence" value="ECO:0007669"/>
    <property type="project" value="InterPro"/>
</dbReference>
<keyword evidence="2" id="KW-0645">Protease</keyword>
<dbReference type="PANTHER" id="PTHR45980">
    <property type="match status" value="1"/>
</dbReference>
<dbReference type="Gene3D" id="3.20.190.20">
    <property type="match status" value="1"/>
</dbReference>
<dbReference type="PANTHER" id="PTHR45980:SF11">
    <property type="entry name" value="PROTEASE DO-LIKE PDZ DOMAIN-CONTAINING PROTEIN"/>
    <property type="match status" value="1"/>
</dbReference>
<dbReference type="Pfam" id="PF17815">
    <property type="entry name" value="PDZ_3"/>
    <property type="match status" value="1"/>
</dbReference>
<dbReference type="Gene3D" id="2.40.10.120">
    <property type="match status" value="1"/>
</dbReference>
<evidence type="ECO:0000256" key="3">
    <source>
        <dbReference type="ARBA" id="ARBA00022801"/>
    </source>
</evidence>
<dbReference type="EMBL" id="LVLJ01003476">
    <property type="protein sequence ID" value="OAE21280.1"/>
    <property type="molecule type" value="Genomic_DNA"/>
</dbReference>
<dbReference type="PROSITE" id="PS50106">
    <property type="entry name" value="PDZ"/>
    <property type="match status" value="1"/>
</dbReference>
<evidence type="ECO:0000313" key="7">
    <source>
        <dbReference type="EMBL" id="OAE21280.1"/>
    </source>
</evidence>
<evidence type="ECO:0000259" key="6">
    <source>
        <dbReference type="PROSITE" id="PS50106"/>
    </source>
</evidence>
<name>A0A176VK64_MARPO</name>
<evidence type="ECO:0000313" key="8">
    <source>
        <dbReference type="Proteomes" id="UP000077202"/>
    </source>
</evidence>
<evidence type="ECO:0000256" key="4">
    <source>
        <dbReference type="ARBA" id="ARBA00022825"/>
    </source>
</evidence>
<evidence type="ECO:0000256" key="1">
    <source>
        <dbReference type="ARBA" id="ARBA00010541"/>
    </source>
</evidence>
<feature type="region of interest" description="Disordered" evidence="5">
    <location>
        <begin position="113"/>
        <end position="134"/>
    </location>
</feature>
<dbReference type="InterPro" id="IPR009003">
    <property type="entry name" value="Peptidase_S1_PA"/>
</dbReference>